<name>A0A0P1I919_9RHOB</name>
<feature type="domain" description="HTH gntR-type" evidence="4">
    <location>
        <begin position="6"/>
        <end position="73"/>
    </location>
</feature>
<dbReference type="PROSITE" id="PS50949">
    <property type="entry name" value="HTH_GNTR"/>
    <property type="match status" value="1"/>
</dbReference>
<dbReference type="GO" id="GO:0003700">
    <property type="term" value="F:DNA-binding transcription factor activity"/>
    <property type="evidence" value="ECO:0007669"/>
    <property type="project" value="InterPro"/>
</dbReference>
<keyword evidence="2" id="KW-0238">DNA-binding</keyword>
<dbReference type="SUPFAM" id="SSF48008">
    <property type="entry name" value="GntR ligand-binding domain-like"/>
    <property type="match status" value="1"/>
</dbReference>
<dbReference type="InterPro" id="IPR036388">
    <property type="entry name" value="WH-like_DNA-bd_sf"/>
</dbReference>
<dbReference type="OrthoDB" id="9788098at2"/>
<protein>
    <submittedName>
        <fullName evidence="5">HTH-type transcriptional regulator McbR</fullName>
    </submittedName>
</protein>
<dbReference type="SMART" id="SM00345">
    <property type="entry name" value="HTH_GNTR"/>
    <property type="match status" value="1"/>
</dbReference>
<dbReference type="Gene3D" id="1.20.120.530">
    <property type="entry name" value="GntR ligand-binding domain-like"/>
    <property type="match status" value="1"/>
</dbReference>
<evidence type="ECO:0000256" key="2">
    <source>
        <dbReference type="ARBA" id="ARBA00023125"/>
    </source>
</evidence>
<dbReference type="Pfam" id="PF00392">
    <property type="entry name" value="GntR"/>
    <property type="match status" value="1"/>
</dbReference>
<accession>A0A0P1I919</accession>
<organism evidence="5 6">
    <name type="scientific">Ruegeria denitrificans</name>
    <dbReference type="NCBI Taxonomy" id="1715692"/>
    <lineage>
        <taxon>Bacteria</taxon>
        <taxon>Pseudomonadati</taxon>
        <taxon>Pseudomonadota</taxon>
        <taxon>Alphaproteobacteria</taxon>
        <taxon>Rhodobacterales</taxon>
        <taxon>Roseobacteraceae</taxon>
        <taxon>Ruegeria</taxon>
    </lineage>
</organism>
<gene>
    <name evidence="5" type="primary">mcbR_2</name>
    <name evidence="5" type="ORF">RUE5091_01989</name>
</gene>
<dbReference type="GO" id="GO:0003677">
    <property type="term" value="F:DNA binding"/>
    <property type="evidence" value="ECO:0007669"/>
    <property type="project" value="UniProtKB-KW"/>
</dbReference>
<evidence type="ECO:0000313" key="6">
    <source>
        <dbReference type="Proteomes" id="UP000051260"/>
    </source>
</evidence>
<evidence type="ECO:0000256" key="1">
    <source>
        <dbReference type="ARBA" id="ARBA00023015"/>
    </source>
</evidence>
<sequence length="202" mass="22938">MSEQQIKKSDDIAQKLLTRIVRGALKPCEKLRQDLIAREFGVSQVTVREALLNLASKGLAVAVPRRGMCVAPMDQNAIQELRVMRRALEPVALLHSVPNLTAQQFAQIEQVHEDCDSARTAEDWEDANQRFHMAVIAACNMPRMIDEIRNLQVLYTWHFNNLYTAKWRPRADPDHAAILAAIKDRDAAKAHSVMQRHLTRLA</sequence>
<reference evidence="6" key="1">
    <citation type="submission" date="2015-09" db="EMBL/GenBank/DDBJ databases">
        <authorList>
            <person name="Rodrigo-Torres L."/>
            <person name="Arahal D.R."/>
        </authorList>
    </citation>
    <scope>NUCLEOTIDE SEQUENCE [LARGE SCALE GENOMIC DNA]</scope>
    <source>
        <strain evidence="6">CECT 5091</strain>
    </source>
</reference>
<dbReference type="EMBL" id="CYUD01000005">
    <property type="protein sequence ID" value="CUJ98980.1"/>
    <property type="molecule type" value="Genomic_DNA"/>
</dbReference>
<dbReference type="Gene3D" id="1.10.10.10">
    <property type="entry name" value="Winged helix-like DNA-binding domain superfamily/Winged helix DNA-binding domain"/>
    <property type="match status" value="1"/>
</dbReference>
<evidence type="ECO:0000313" key="5">
    <source>
        <dbReference type="EMBL" id="CUJ98980.1"/>
    </source>
</evidence>
<dbReference type="InterPro" id="IPR008920">
    <property type="entry name" value="TF_FadR/GntR_C"/>
</dbReference>
<dbReference type="InterPro" id="IPR000524">
    <property type="entry name" value="Tscrpt_reg_HTH_GntR"/>
</dbReference>
<dbReference type="RefSeq" id="WP_058281698.1">
    <property type="nucleotide sequence ID" value="NZ_CYUD01000005.1"/>
</dbReference>
<dbReference type="SMART" id="SM00895">
    <property type="entry name" value="FCD"/>
    <property type="match status" value="1"/>
</dbReference>
<evidence type="ECO:0000256" key="3">
    <source>
        <dbReference type="ARBA" id="ARBA00023163"/>
    </source>
</evidence>
<dbReference type="PANTHER" id="PTHR43537:SF49">
    <property type="entry name" value="TRANSCRIPTIONAL REGULATORY PROTEIN"/>
    <property type="match status" value="1"/>
</dbReference>
<dbReference type="CDD" id="cd07377">
    <property type="entry name" value="WHTH_GntR"/>
    <property type="match status" value="1"/>
</dbReference>
<evidence type="ECO:0000259" key="4">
    <source>
        <dbReference type="PROSITE" id="PS50949"/>
    </source>
</evidence>
<dbReference type="SUPFAM" id="SSF46785">
    <property type="entry name" value="Winged helix' DNA-binding domain"/>
    <property type="match status" value="1"/>
</dbReference>
<proteinExistence type="predicted"/>
<keyword evidence="1" id="KW-0805">Transcription regulation</keyword>
<dbReference type="PANTHER" id="PTHR43537">
    <property type="entry name" value="TRANSCRIPTIONAL REGULATOR, GNTR FAMILY"/>
    <property type="match status" value="1"/>
</dbReference>
<dbReference type="InterPro" id="IPR011711">
    <property type="entry name" value="GntR_C"/>
</dbReference>
<dbReference type="STRING" id="1715692.RUE5091_01989"/>
<dbReference type="AlphaFoldDB" id="A0A0P1I919"/>
<dbReference type="Proteomes" id="UP000051260">
    <property type="component" value="Unassembled WGS sequence"/>
</dbReference>
<keyword evidence="6" id="KW-1185">Reference proteome</keyword>
<dbReference type="Pfam" id="PF07729">
    <property type="entry name" value="FCD"/>
    <property type="match status" value="1"/>
</dbReference>
<dbReference type="InterPro" id="IPR036390">
    <property type="entry name" value="WH_DNA-bd_sf"/>
</dbReference>
<keyword evidence="3" id="KW-0804">Transcription</keyword>